<dbReference type="EMBL" id="UZAH01037649">
    <property type="protein sequence ID" value="VDP50213.1"/>
    <property type="molecule type" value="Genomic_DNA"/>
</dbReference>
<gene>
    <name evidence="9" type="ORF">HPBE_LOCUS25277</name>
</gene>
<evidence type="ECO:0000256" key="5">
    <source>
        <dbReference type="ARBA" id="ARBA00022842"/>
    </source>
</evidence>
<dbReference type="AlphaFoldDB" id="A0A183GRF8"/>
<evidence type="ECO:0000313" key="9">
    <source>
        <dbReference type="EMBL" id="VDP50213.1"/>
    </source>
</evidence>
<organism evidence="10 11">
    <name type="scientific">Heligmosomoides polygyrus</name>
    <name type="common">Parasitic roundworm</name>
    <dbReference type="NCBI Taxonomy" id="6339"/>
    <lineage>
        <taxon>Eukaryota</taxon>
        <taxon>Metazoa</taxon>
        <taxon>Ecdysozoa</taxon>
        <taxon>Nematoda</taxon>
        <taxon>Chromadorea</taxon>
        <taxon>Rhabditida</taxon>
        <taxon>Rhabditina</taxon>
        <taxon>Rhabditomorpha</taxon>
        <taxon>Strongyloidea</taxon>
        <taxon>Heligmosomidae</taxon>
        <taxon>Heligmosomoides</taxon>
    </lineage>
</organism>
<feature type="transmembrane region" description="Helical" evidence="7">
    <location>
        <begin position="50"/>
        <end position="73"/>
    </location>
</feature>
<evidence type="ECO:0000256" key="1">
    <source>
        <dbReference type="ARBA" id="ARBA00004141"/>
    </source>
</evidence>
<accession>A0A183GRF8</accession>
<reference evidence="11" key="2">
    <citation type="submission" date="2019-09" db="UniProtKB">
        <authorList>
            <consortium name="WormBaseParasite"/>
        </authorList>
    </citation>
    <scope>IDENTIFICATION</scope>
</reference>
<keyword evidence="7" id="KW-1133">Transmembrane helix</keyword>
<accession>A0A3P8HVZ5</accession>
<keyword evidence="4" id="KW-0067">ATP-binding</keyword>
<feature type="transmembrane region" description="Helical" evidence="7">
    <location>
        <begin position="20"/>
        <end position="38"/>
    </location>
</feature>
<keyword evidence="2" id="KW-0479">Metal-binding</keyword>
<dbReference type="OrthoDB" id="48943at2759"/>
<comment type="subcellular location">
    <subcellularLocation>
        <location evidence="1">Membrane</location>
        <topology evidence="1">Multi-pass membrane protein</topology>
    </subcellularLocation>
</comment>
<name>A0A183GRF8_HELPZ</name>
<proteinExistence type="predicted"/>
<evidence type="ECO:0000256" key="2">
    <source>
        <dbReference type="ARBA" id="ARBA00022723"/>
    </source>
</evidence>
<evidence type="ECO:0000256" key="6">
    <source>
        <dbReference type="ARBA" id="ARBA00022967"/>
    </source>
</evidence>
<dbReference type="Pfam" id="PF23143">
    <property type="entry name" value="2TM_P5A-ATPase"/>
    <property type="match status" value="1"/>
</dbReference>
<dbReference type="InterPro" id="IPR057255">
    <property type="entry name" value="2TM_P5A-ATPase"/>
</dbReference>
<keyword evidence="10" id="KW-1185">Reference proteome</keyword>
<evidence type="ECO:0000256" key="3">
    <source>
        <dbReference type="ARBA" id="ARBA00022741"/>
    </source>
</evidence>
<evidence type="ECO:0000259" key="8">
    <source>
        <dbReference type="Pfam" id="PF23143"/>
    </source>
</evidence>
<dbReference type="PANTHER" id="PTHR45630">
    <property type="entry name" value="CATION-TRANSPORTING ATPASE-RELATED"/>
    <property type="match status" value="1"/>
</dbReference>
<protein>
    <submittedName>
        <fullName evidence="11">Pecanex-like protein</fullName>
    </submittedName>
</protein>
<sequence length="209" mass="24226">MAVDALVESITTYRSRPLWAHLYAAPFGVLYASWFYVWMSVYGPEEYYELGFIGAAIIGLTQALIILFCHWFVGVKCALSCIQEKDTRKATLVKVVPTPNNGWAELVPLRKSQRAGSSKLWFEFQKVHYTFNEKTSTFATVIFDSRKPMKYYQQCRGVESEEQLEETKYLLGDNKTEMVIPQFLDLFKERATAPFFVFQVLTRFTDLFI</sequence>
<evidence type="ECO:0000313" key="10">
    <source>
        <dbReference type="Proteomes" id="UP000050761"/>
    </source>
</evidence>
<dbReference type="GO" id="GO:0046872">
    <property type="term" value="F:metal ion binding"/>
    <property type="evidence" value="ECO:0007669"/>
    <property type="project" value="UniProtKB-KW"/>
</dbReference>
<dbReference type="InterPro" id="IPR006544">
    <property type="entry name" value="P-type_TPase_V"/>
</dbReference>
<dbReference type="Proteomes" id="UP000050761">
    <property type="component" value="Unassembled WGS sequence"/>
</dbReference>
<evidence type="ECO:0000256" key="4">
    <source>
        <dbReference type="ARBA" id="ARBA00022840"/>
    </source>
</evidence>
<keyword evidence="7" id="KW-0472">Membrane</keyword>
<evidence type="ECO:0000256" key="7">
    <source>
        <dbReference type="SAM" id="Phobius"/>
    </source>
</evidence>
<reference evidence="9 10" key="1">
    <citation type="submission" date="2018-11" db="EMBL/GenBank/DDBJ databases">
        <authorList>
            <consortium name="Pathogen Informatics"/>
        </authorList>
    </citation>
    <scope>NUCLEOTIDE SEQUENCE [LARGE SCALE GENOMIC DNA]</scope>
</reference>
<dbReference type="GO" id="GO:0015662">
    <property type="term" value="F:P-type ion transporter activity"/>
    <property type="evidence" value="ECO:0007669"/>
    <property type="project" value="TreeGrafter"/>
</dbReference>
<feature type="domain" description="P5A-ATPase transmembrane helical hairpin" evidence="8">
    <location>
        <begin position="16"/>
        <end position="85"/>
    </location>
</feature>
<dbReference type="GO" id="GO:0006874">
    <property type="term" value="P:intracellular calcium ion homeostasis"/>
    <property type="evidence" value="ECO:0007669"/>
    <property type="project" value="TreeGrafter"/>
</dbReference>
<keyword evidence="5" id="KW-0460">Magnesium</keyword>
<dbReference type="GO" id="GO:0005524">
    <property type="term" value="F:ATP binding"/>
    <property type="evidence" value="ECO:0007669"/>
    <property type="project" value="UniProtKB-KW"/>
</dbReference>
<dbReference type="GO" id="GO:0019829">
    <property type="term" value="F:ATPase-coupled monoatomic cation transmembrane transporter activity"/>
    <property type="evidence" value="ECO:0007669"/>
    <property type="project" value="TreeGrafter"/>
</dbReference>
<dbReference type="WBParaSite" id="HPBE_0002527801-mRNA-1">
    <property type="protein sequence ID" value="HPBE_0002527801-mRNA-1"/>
    <property type="gene ID" value="HPBE_0002527801"/>
</dbReference>
<dbReference type="GO" id="GO:0005789">
    <property type="term" value="C:endoplasmic reticulum membrane"/>
    <property type="evidence" value="ECO:0007669"/>
    <property type="project" value="TreeGrafter"/>
</dbReference>
<keyword evidence="3" id="KW-0547">Nucleotide-binding</keyword>
<dbReference type="PANTHER" id="PTHR45630:SF7">
    <property type="entry name" value="ENDOPLASMIC RETICULUM TRANSMEMBRANE HELIX TRANSLOCASE"/>
    <property type="match status" value="1"/>
</dbReference>
<evidence type="ECO:0000313" key="11">
    <source>
        <dbReference type="WBParaSite" id="HPBE_0002527801-mRNA-1"/>
    </source>
</evidence>
<keyword evidence="7" id="KW-0812">Transmembrane</keyword>
<keyword evidence="6" id="KW-1278">Translocase</keyword>